<evidence type="ECO:0000256" key="4">
    <source>
        <dbReference type="PROSITE-ProRule" id="PRU00221"/>
    </source>
</evidence>
<proteinExistence type="predicted"/>
<sequence length="583" mass="64537">MISATAWVPRGFPSQFPEKYVLDDEEMERINQMAQLNLEDAKEDLADAQDAQAGAESEEAGEEAGDVAQPNTDRLKDQAEVDDDLKEFDMEHYDDEDGAEGAEMSMFPGLSDEVKFHAGEGDEDAYISMPHEKETEEDKEELQVYPTDNMILATRTEDDISYLDVYVYDDGAGFHSDEIPVEEGDEYDPDVARGMVRDSALYVHHDLMLPAFPLCVEWIDYKVGSSSEEPGNFAAIGTFDPQIEIWNLDSVDKAFPDLILDEPEENSAASLGKSKKKKGKKKGHVTTHHTDAVLSLAHNRQFRTVLASTSADHTVKLWDLNNATAARSMANIHSNKNVSSSQWHMQNASILLTAGYDSRAALTDVRISDEAQMSKYWSVLPGEEIETATFASENIILCGTDAGNVYSFDIRNNEGSKPVWTLKAHDAGISSLSCNRFISGMMATGAMGEKQVKLWKFPTEATAGSSGPGMVLSRDFDVGNVLTSSFAPDIEVAGNIVIGGVSKGLKLWDVFSNRSVRRVFQDELQQVQEAAKAEAKSLGRSSRIARKYIKNDNPDTVLTIEDKNEDEDEDDEGEEDWEDEDEE</sequence>
<feature type="repeat" description="WD" evidence="4">
    <location>
        <begin position="286"/>
        <end position="328"/>
    </location>
</feature>
<dbReference type="Proteomes" id="UP000002428">
    <property type="component" value="Chromosome A"/>
</dbReference>
<evidence type="ECO:0000313" key="6">
    <source>
        <dbReference type="CGD" id="CAL0126779"/>
    </source>
</evidence>
<reference evidence="7 8" key="1">
    <citation type="journal article" date="2004" name="Nature">
        <title>Genome evolution in yeasts.</title>
        <authorList>
            <consortium name="Genolevures"/>
            <person name="Dujon B."/>
            <person name="Sherman D."/>
            <person name="Fischer G."/>
            <person name="Durrens P."/>
            <person name="Casaregola S."/>
            <person name="Lafontaine I."/>
            <person name="de Montigny J."/>
            <person name="Marck C."/>
            <person name="Neuveglise C."/>
            <person name="Talla E."/>
            <person name="Goffard N."/>
            <person name="Frangeul L."/>
            <person name="Aigle M."/>
            <person name="Anthouard V."/>
            <person name="Babour A."/>
            <person name="Barbe V."/>
            <person name="Barnay S."/>
            <person name="Blanchin S."/>
            <person name="Beckerich J.M."/>
            <person name="Beyne E."/>
            <person name="Bleykasten C."/>
            <person name="Boisrame A."/>
            <person name="Boyer J."/>
            <person name="Cattolico L."/>
            <person name="Confanioleri F."/>
            <person name="de Daruvar A."/>
            <person name="Despons L."/>
            <person name="Fabre E."/>
            <person name="Fairhead C."/>
            <person name="Ferry-Dumazet H."/>
            <person name="Groppi A."/>
            <person name="Hantraye F."/>
            <person name="Hennequin C."/>
            <person name="Jauniaux N."/>
            <person name="Joyet P."/>
            <person name="Kachouri R."/>
            <person name="Kerrest A."/>
            <person name="Koszul R."/>
            <person name="Lemaire M."/>
            <person name="Lesur I."/>
            <person name="Ma L."/>
            <person name="Muller H."/>
            <person name="Nicaud J.M."/>
            <person name="Nikolski M."/>
            <person name="Oztas S."/>
            <person name="Ozier-Kalogeropoulos O."/>
            <person name="Pellenz S."/>
            <person name="Potier S."/>
            <person name="Richard G.F."/>
            <person name="Straub M.L."/>
            <person name="Suleau A."/>
            <person name="Swennene D."/>
            <person name="Tekaia F."/>
            <person name="Wesolowski-Louvel M."/>
            <person name="Westhof E."/>
            <person name="Wirth B."/>
            <person name="Zeniou-Meyer M."/>
            <person name="Zivanovic I."/>
            <person name="Bolotin-Fukuhara M."/>
            <person name="Thierry A."/>
            <person name="Bouchier C."/>
            <person name="Caudron B."/>
            <person name="Scarpelli C."/>
            <person name="Gaillardin C."/>
            <person name="Weissenbach J."/>
            <person name="Wincker P."/>
            <person name="Souciet J.L."/>
        </authorList>
    </citation>
    <scope>NUCLEOTIDE SEQUENCE [LARGE SCALE GENOMIC DNA]</scope>
    <source>
        <strain evidence="8">ATCC 2001 / BCRC 20586 / JCM 3761 / NBRC 0622 / NRRL Y-65 / CBS 138</strain>
    </source>
</reference>
<gene>
    <name evidence="6 7" type="ordered locus">CAGL0A04037g</name>
</gene>
<feature type="compositionally biased region" description="Basic residues" evidence="5">
    <location>
        <begin position="273"/>
        <end position="287"/>
    </location>
</feature>
<feature type="compositionally biased region" description="Acidic residues" evidence="5">
    <location>
        <begin position="563"/>
        <end position="583"/>
    </location>
</feature>
<evidence type="ECO:0000256" key="5">
    <source>
        <dbReference type="SAM" id="MobiDB-lite"/>
    </source>
</evidence>
<accession>Q6FY93</accession>
<evidence type="ECO:0000313" key="8">
    <source>
        <dbReference type="Proteomes" id="UP000002428"/>
    </source>
</evidence>
<feature type="region of interest" description="Disordered" evidence="5">
    <location>
        <begin position="266"/>
        <end position="287"/>
    </location>
</feature>
<dbReference type="PANTHER" id="PTHR14091">
    <property type="entry name" value="PERIODIC TRYPTOPHAN PROTEIN 1"/>
    <property type="match status" value="1"/>
</dbReference>
<dbReference type="OMA" id="CFVPRGV"/>
<feature type="compositionally biased region" description="Acidic residues" evidence="5">
    <location>
        <begin position="56"/>
        <end position="65"/>
    </location>
</feature>
<feature type="region of interest" description="Disordered" evidence="5">
    <location>
        <begin position="40"/>
        <end position="77"/>
    </location>
</feature>
<dbReference type="EMBL" id="CR380947">
    <property type="protein sequence ID" value="CAG57835.1"/>
    <property type="molecule type" value="Genomic_DNA"/>
</dbReference>
<dbReference type="InterPro" id="IPR019775">
    <property type="entry name" value="WD40_repeat_CS"/>
</dbReference>
<dbReference type="HOGENOM" id="CLU_023867_0_1_1"/>
<dbReference type="InParanoid" id="Q6FY93"/>
<dbReference type="SUPFAM" id="SSF50978">
    <property type="entry name" value="WD40 repeat-like"/>
    <property type="match status" value="1"/>
</dbReference>
<dbReference type="PANTHER" id="PTHR14091:SF0">
    <property type="entry name" value="PERIODIC TRYPTOPHAN PROTEIN 1 HOMOLOG"/>
    <property type="match status" value="1"/>
</dbReference>
<evidence type="ECO:0000256" key="3">
    <source>
        <dbReference type="ARBA" id="ARBA00022737"/>
    </source>
</evidence>
<dbReference type="PROSITE" id="PS50082">
    <property type="entry name" value="WD_REPEATS_2"/>
    <property type="match status" value="1"/>
</dbReference>
<dbReference type="GO" id="GO:0006364">
    <property type="term" value="P:rRNA processing"/>
    <property type="evidence" value="ECO:0007669"/>
    <property type="project" value="EnsemblFungi"/>
</dbReference>
<dbReference type="eggNOG" id="KOG0270">
    <property type="taxonomic scope" value="Eukaryota"/>
</dbReference>
<dbReference type="InterPro" id="IPR036322">
    <property type="entry name" value="WD40_repeat_dom_sf"/>
</dbReference>
<name>Q6FY93_CANGA</name>
<dbReference type="PROSITE" id="PS50294">
    <property type="entry name" value="WD_REPEATS_REGION"/>
    <property type="match status" value="1"/>
</dbReference>
<dbReference type="AlphaFoldDB" id="Q6FY93"/>
<feature type="region of interest" description="Disordered" evidence="5">
    <location>
        <begin position="555"/>
        <end position="583"/>
    </location>
</feature>
<protein>
    <submittedName>
        <fullName evidence="7">Uncharacterized protein</fullName>
    </submittedName>
</protein>
<dbReference type="FunCoup" id="Q6FY93">
    <property type="interactions" value="1610"/>
</dbReference>
<dbReference type="SMART" id="SM00320">
    <property type="entry name" value="WD40"/>
    <property type="match status" value="3"/>
</dbReference>
<dbReference type="VEuPathDB" id="FungiDB:CAGL0A04037g"/>
<dbReference type="InterPro" id="IPR044285">
    <property type="entry name" value="PWP1"/>
</dbReference>
<dbReference type="KEGG" id="cgr:2886378"/>
<evidence type="ECO:0000256" key="2">
    <source>
        <dbReference type="ARBA" id="ARBA00022574"/>
    </source>
</evidence>
<dbReference type="Gene3D" id="2.130.10.10">
    <property type="entry name" value="YVTN repeat-like/Quinoprotein amine dehydrogenase"/>
    <property type="match status" value="1"/>
</dbReference>
<dbReference type="GO" id="GO:0005634">
    <property type="term" value="C:nucleus"/>
    <property type="evidence" value="ECO:0007669"/>
    <property type="project" value="TreeGrafter"/>
</dbReference>
<dbReference type="InterPro" id="IPR001680">
    <property type="entry name" value="WD40_rpt"/>
</dbReference>
<keyword evidence="8" id="KW-1185">Reference proteome</keyword>
<dbReference type="PROSITE" id="PS00678">
    <property type="entry name" value="WD_REPEATS_1"/>
    <property type="match status" value="1"/>
</dbReference>
<evidence type="ECO:0000256" key="1">
    <source>
        <dbReference type="ARBA" id="ARBA00022553"/>
    </source>
</evidence>
<keyword evidence="2 4" id="KW-0853">WD repeat</keyword>
<keyword evidence="1" id="KW-0597">Phosphoprotein</keyword>
<evidence type="ECO:0000313" key="7">
    <source>
        <dbReference type="EMBL" id="CAG57835.1"/>
    </source>
</evidence>
<keyword evidence="3" id="KW-0677">Repeat</keyword>
<dbReference type="CGD" id="CAL0126779">
    <property type="gene designation" value="CAGL0A04037g"/>
</dbReference>
<dbReference type="InterPro" id="IPR015943">
    <property type="entry name" value="WD40/YVTN_repeat-like_dom_sf"/>
</dbReference>
<organism evidence="7 8">
    <name type="scientific">Candida glabrata (strain ATCC 2001 / BCRC 20586 / JCM 3761 / NBRC 0622 / NRRL Y-65 / CBS 138)</name>
    <name type="common">Yeast</name>
    <name type="synonym">Nakaseomyces glabratus</name>
    <dbReference type="NCBI Taxonomy" id="284593"/>
    <lineage>
        <taxon>Eukaryota</taxon>
        <taxon>Fungi</taxon>
        <taxon>Dikarya</taxon>
        <taxon>Ascomycota</taxon>
        <taxon>Saccharomycotina</taxon>
        <taxon>Saccharomycetes</taxon>
        <taxon>Saccharomycetales</taxon>
        <taxon>Saccharomycetaceae</taxon>
        <taxon>Nakaseomyces</taxon>
    </lineage>
</organism>
<dbReference type="STRING" id="284593.Q6FY93"/>
<dbReference type="Pfam" id="PF00400">
    <property type="entry name" value="WD40"/>
    <property type="match status" value="1"/>
</dbReference>